<feature type="signal peptide" evidence="1">
    <location>
        <begin position="1"/>
        <end position="18"/>
    </location>
</feature>
<evidence type="ECO:0000313" key="3">
    <source>
        <dbReference type="Proteomes" id="UP000626786"/>
    </source>
</evidence>
<dbReference type="RefSeq" id="WP_191692868.1">
    <property type="nucleotide sequence ID" value="NZ_JACSQN010000001.1"/>
</dbReference>
<evidence type="ECO:0000256" key="1">
    <source>
        <dbReference type="SAM" id="SignalP"/>
    </source>
</evidence>
<evidence type="ECO:0008006" key="4">
    <source>
        <dbReference type="Google" id="ProtNLM"/>
    </source>
</evidence>
<comment type="caution">
    <text evidence="2">The sequence shown here is derived from an EMBL/GenBank/DDBJ whole genome shotgun (WGS) entry which is preliminary data.</text>
</comment>
<dbReference type="EMBL" id="JACSQN010000001">
    <property type="protein sequence ID" value="MBD7983235.1"/>
    <property type="molecule type" value="Genomic_DNA"/>
</dbReference>
<accession>A0ABR8U630</accession>
<evidence type="ECO:0000313" key="2">
    <source>
        <dbReference type="EMBL" id="MBD7983235.1"/>
    </source>
</evidence>
<organism evidence="2 3">
    <name type="scientific">Sporosarcina quadrami</name>
    <dbReference type="NCBI Taxonomy" id="2762234"/>
    <lineage>
        <taxon>Bacteria</taxon>
        <taxon>Bacillati</taxon>
        <taxon>Bacillota</taxon>
        <taxon>Bacilli</taxon>
        <taxon>Bacillales</taxon>
        <taxon>Caryophanaceae</taxon>
        <taxon>Sporosarcina</taxon>
    </lineage>
</organism>
<keyword evidence="1" id="KW-0732">Signal</keyword>
<dbReference type="PROSITE" id="PS51257">
    <property type="entry name" value="PROKAR_LIPOPROTEIN"/>
    <property type="match status" value="1"/>
</dbReference>
<gene>
    <name evidence="2" type="ORF">H9649_01470</name>
</gene>
<name>A0ABR8U630_9BACL</name>
<dbReference type="Proteomes" id="UP000626786">
    <property type="component" value="Unassembled WGS sequence"/>
</dbReference>
<keyword evidence="3" id="KW-1185">Reference proteome</keyword>
<protein>
    <recommendedName>
        <fullName evidence="4">DUF4825 domain-containing protein</fullName>
    </recommendedName>
</protein>
<proteinExistence type="predicted"/>
<reference evidence="2 3" key="1">
    <citation type="submission" date="2020-08" db="EMBL/GenBank/DDBJ databases">
        <title>A Genomic Blueprint of the Chicken Gut Microbiome.</title>
        <authorList>
            <person name="Gilroy R."/>
            <person name="Ravi A."/>
            <person name="Getino M."/>
            <person name="Pursley I."/>
            <person name="Horton D.L."/>
            <person name="Alikhan N.-F."/>
            <person name="Baker D."/>
            <person name="Gharbi K."/>
            <person name="Hall N."/>
            <person name="Watson M."/>
            <person name="Adriaenssens E.M."/>
            <person name="Foster-Nyarko E."/>
            <person name="Jarju S."/>
            <person name="Secka A."/>
            <person name="Antonio M."/>
            <person name="Oren A."/>
            <person name="Chaudhuri R."/>
            <person name="La Ragione R.M."/>
            <person name="Hildebrand F."/>
            <person name="Pallen M.J."/>
        </authorList>
    </citation>
    <scope>NUCLEOTIDE SEQUENCE [LARGE SCALE GENOMIC DNA]</scope>
    <source>
        <strain evidence="2 3">Sa2YVA2</strain>
    </source>
</reference>
<feature type="chain" id="PRO_5047485121" description="DUF4825 domain-containing protein" evidence="1">
    <location>
        <begin position="19"/>
        <end position="82"/>
    </location>
</feature>
<sequence length="82" mass="9214">MKKTFIVTILFVTALVLAACGGYTPHNNWVLEKDRLDENSEMENFVISLQNNPHKRGFKVFTISEGRKMVGVLTGDAEKSLN</sequence>